<dbReference type="Proteomes" id="UP000003598">
    <property type="component" value="Unassembled WGS sequence"/>
</dbReference>
<evidence type="ECO:0000259" key="9">
    <source>
        <dbReference type="Pfam" id="PF12704"/>
    </source>
</evidence>
<feature type="transmembrane region" description="Helical" evidence="7">
    <location>
        <begin position="269"/>
        <end position="299"/>
    </location>
</feature>
<dbReference type="eggNOG" id="COG0577">
    <property type="taxonomic scope" value="Bacteria"/>
</dbReference>
<evidence type="ECO:0000313" key="10">
    <source>
        <dbReference type="EMBL" id="EHG99769.1"/>
    </source>
</evidence>
<organism evidence="10 11">
    <name type="scientific">Paraprevotella clara YIT 11840</name>
    <dbReference type="NCBI Taxonomy" id="762968"/>
    <lineage>
        <taxon>Bacteria</taxon>
        <taxon>Pseudomonadati</taxon>
        <taxon>Bacteroidota</taxon>
        <taxon>Bacteroidia</taxon>
        <taxon>Bacteroidales</taxon>
        <taxon>Prevotellaceae</taxon>
        <taxon>Paraprevotella</taxon>
    </lineage>
</organism>
<dbReference type="HOGENOM" id="CLU_345759_0_0_10"/>
<dbReference type="GeneID" id="93557883"/>
<feature type="transmembrane region" description="Helical" evidence="7">
    <location>
        <begin position="20"/>
        <end position="44"/>
    </location>
</feature>
<name>G5SSY2_9BACT</name>
<dbReference type="PANTHER" id="PTHR30572">
    <property type="entry name" value="MEMBRANE COMPONENT OF TRANSPORTER-RELATED"/>
    <property type="match status" value="1"/>
</dbReference>
<evidence type="ECO:0000256" key="1">
    <source>
        <dbReference type="ARBA" id="ARBA00004651"/>
    </source>
</evidence>
<comment type="caution">
    <text evidence="10">The sequence shown here is derived from an EMBL/GenBank/DDBJ whole genome shotgun (WGS) entry which is preliminary data.</text>
</comment>
<reference evidence="10 11" key="1">
    <citation type="submission" date="2011-03" db="EMBL/GenBank/DDBJ databases">
        <authorList>
            <person name="Weinstock G."/>
            <person name="Sodergren E."/>
            <person name="Clifton S."/>
            <person name="Fulton L."/>
            <person name="Fulton B."/>
            <person name="Courtney L."/>
            <person name="Fronick C."/>
            <person name="Harrison M."/>
            <person name="Strong C."/>
            <person name="Farmer C."/>
            <person name="Delahaunty K."/>
            <person name="Markovic C."/>
            <person name="Hall O."/>
            <person name="Minx P."/>
            <person name="Tomlinson C."/>
            <person name="Mitreva M."/>
            <person name="Hou S."/>
            <person name="Chen J."/>
            <person name="Wollam A."/>
            <person name="Pepin K.H."/>
            <person name="Johnson M."/>
            <person name="Bhonagiri V."/>
            <person name="Zhang X."/>
            <person name="Suruliraj S."/>
            <person name="Warren W."/>
            <person name="Chinwalla A."/>
            <person name="Mardis E.R."/>
            <person name="Wilson R.K."/>
        </authorList>
    </citation>
    <scope>NUCLEOTIDE SEQUENCE [LARGE SCALE GENOMIC DNA]</scope>
    <source>
        <strain evidence="10 11">YIT 11840</strain>
    </source>
</reference>
<dbReference type="GO" id="GO:0005886">
    <property type="term" value="C:plasma membrane"/>
    <property type="evidence" value="ECO:0007669"/>
    <property type="project" value="UniProtKB-SubCell"/>
</dbReference>
<feature type="domain" description="ABC3 transporter permease C-terminal" evidence="8">
    <location>
        <begin position="704"/>
        <end position="803"/>
    </location>
</feature>
<proteinExistence type="inferred from homology"/>
<evidence type="ECO:0000259" key="8">
    <source>
        <dbReference type="Pfam" id="PF02687"/>
    </source>
</evidence>
<evidence type="ECO:0000256" key="3">
    <source>
        <dbReference type="ARBA" id="ARBA00022692"/>
    </source>
</evidence>
<keyword evidence="3 7" id="KW-0812">Transmembrane</keyword>
<protein>
    <submittedName>
        <fullName evidence="10">Efflux ABC transporter, permease protein</fullName>
    </submittedName>
</protein>
<dbReference type="PANTHER" id="PTHR30572:SF4">
    <property type="entry name" value="ABC TRANSPORTER PERMEASE YTRF"/>
    <property type="match status" value="1"/>
</dbReference>
<evidence type="ECO:0000256" key="2">
    <source>
        <dbReference type="ARBA" id="ARBA00022475"/>
    </source>
</evidence>
<feature type="transmembrane region" description="Helical" evidence="7">
    <location>
        <begin position="401"/>
        <end position="422"/>
    </location>
</feature>
<comment type="subcellular location">
    <subcellularLocation>
        <location evidence="1">Cell membrane</location>
        <topology evidence="1">Multi-pass membrane protein</topology>
    </subcellularLocation>
</comment>
<feature type="transmembrane region" description="Helical" evidence="7">
    <location>
        <begin position="356"/>
        <end position="380"/>
    </location>
</feature>
<accession>G5SSY2</accession>
<keyword evidence="2" id="KW-1003">Cell membrane</keyword>
<keyword evidence="11" id="KW-1185">Reference proteome</keyword>
<dbReference type="STRING" id="762968.HMPREF9441_02482"/>
<dbReference type="PATRIC" id="fig|762968.3.peg.2215"/>
<dbReference type="InterPro" id="IPR003838">
    <property type="entry name" value="ABC3_permease_C"/>
</dbReference>
<keyword evidence="4 7" id="KW-1133">Transmembrane helix</keyword>
<dbReference type="OrthoDB" id="973976at2"/>
<feature type="transmembrane region" description="Helical" evidence="7">
    <location>
        <begin position="752"/>
        <end position="774"/>
    </location>
</feature>
<feature type="transmembrane region" description="Helical" evidence="7">
    <location>
        <begin position="696"/>
        <end position="724"/>
    </location>
</feature>
<evidence type="ECO:0000256" key="6">
    <source>
        <dbReference type="ARBA" id="ARBA00038076"/>
    </source>
</evidence>
<dbReference type="Pfam" id="PF12704">
    <property type="entry name" value="MacB_PCD"/>
    <property type="match status" value="1"/>
</dbReference>
<evidence type="ECO:0000256" key="5">
    <source>
        <dbReference type="ARBA" id="ARBA00023136"/>
    </source>
</evidence>
<dbReference type="AlphaFoldDB" id="G5SSY2"/>
<dbReference type="EMBL" id="AFFY01000033">
    <property type="protein sequence ID" value="EHG99769.1"/>
    <property type="molecule type" value="Genomic_DNA"/>
</dbReference>
<feature type="transmembrane region" description="Helical" evidence="7">
    <location>
        <begin position="320"/>
        <end position="344"/>
    </location>
</feature>
<feature type="transmembrane region" description="Helical" evidence="7">
    <location>
        <begin position="786"/>
        <end position="805"/>
    </location>
</feature>
<dbReference type="InterPro" id="IPR050250">
    <property type="entry name" value="Macrolide_Exporter_MacB"/>
</dbReference>
<feature type="domain" description="MacB-like periplasmic core" evidence="9">
    <location>
        <begin position="23"/>
        <end position="226"/>
    </location>
</feature>
<sequence>MGLWIQNFKQALRGLRHQGWQAVVSVAGLAVSIVCLTFSVNWLWTETHYDSFRPDYKDLYVLERTDEQSFQSHYFSYSQIVEADSILGDEVQVGIYSLRDGKDAYSLPDRPEDVFLAQGVTMDAAMFDVLGVKVLSGSLDRVKAGDYQYVITESMAKRLFGRTDVAGEMIFRERSNSSYTVAAVVEDCEKESNIYYDFIVPLRLSQEQINNKRNQWLHVIFRTPDAGKTKRQMERVSLPEEWNAGTKFVLTPLRLFHKMEEGGTFLQAYFYPLAFVVISLLLVLGAWANFIVVYTSIFLGRTREYALRRSLGASDGRNACWMLTEATPVVVMGILVAAMGMEWLRYDGLLAGSPVYVYKVFAIVSVSVLVFCLVGMVYPVRKMRRVYRRSFAGQSLSGRSHAWLLVVQCFACAFLLFLSLGMRRQLSGMINSDLGFDRQNILRLYTGWKVMPGMDATYNYRGIFEDLPGEFRKEAGAGIVDAIAMDMDIFSRVTYHKIEIMPEEQWMSMKDKISPYGVTNPGEEIRRAVYVEFPYRAMDFFRIRTEHGKKLAASAEQDGALQVLFNRASMELFGDAFRRGARLYTGGTPENANSMTDWNRPVHYAGKWLQVQDVVDIRLNDFHQGEEPLMLVGVPEDHDCFFVEHDAVYVRYAPGHRADAEAAIRRVLEKFGVPEERIVLSSLDEYISGHYKEETYYANLLSALTVFSVLITFSGVFSMLLYSLRLRRRSMAIRRVMGAGFRDVFRPQLRSYLLYVVAGGVLAYFPAALLMHKWMEYFHYGETPGVGLMAAIVCGICVVVSLIVYGQVRRCMNDKPVEVLRPES</sequence>
<dbReference type="InterPro" id="IPR025857">
    <property type="entry name" value="MacB_PCD"/>
</dbReference>
<evidence type="ECO:0000256" key="4">
    <source>
        <dbReference type="ARBA" id="ARBA00022989"/>
    </source>
</evidence>
<feature type="domain" description="ABC3 transporter permease C-terminal" evidence="8">
    <location>
        <begin position="277"/>
        <end position="385"/>
    </location>
</feature>
<dbReference type="RefSeq" id="WP_008621021.1">
    <property type="nucleotide sequence ID" value="NZ_JH376605.1"/>
</dbReference>
<dbReference type="GO" id="GO:0022857">
    <property type="term" value="F:transmembrane transporter activity"/>
    <property type="evidence" value="ECO:0007669"/>
    <property type="project" value="TreeGrafter"/>
</dbReference>
<gene>
    <name evidence="10" type="ORF">HMPREF9441_02482</name>
</gene>
<evidence type="ECO:0000256" key="7">
    <source>
        <dbReference type="SAM" id="Phobius"/>
    </source>
</evidence>
<dbReference type="Pfam" id="PF02687">
    <property type="entry name" value="FtsX"/>
    <property type="match status" value="2"/>
</dbReference>
<keyword evidence="5 7" id="KW-0472">Membrane</keyword>
<comment type="similarity">
    <text evidence="6">Belongs to the ABC-4 integral membrane protein family.</text>
</comment>
<evidence type="ECO:0000313" key="11">
    <source>
        <dbReference type="Proteomes" id="UP000003598"/>
    </source>
</evidence>